<evidence type="ECO:0000256" key="1">
    <source>
        <dbReference type="SAM" id="Phobius"/>
    </source>
</evidence>
<proteinExistence type="predicted"/>
<evidence type="ECO:0000313" key="4">
    <source>
        <dbReference type="Proteomes" id="UP000214746"/>
    </source>
</evidence>
<dbReference type="InterPro" id="IPR000326">
    <property type="entry name" value="PAP2/HPO"/>
</dbReference>
<dbReference type="RefSeq" id="WP_089198879.1">
    <property type="nucleotide sequence ID" value="NZ_NHRJ02000002.1"/>
</dbReference>
<dbReference type="Pfam" id="PF01569">
    <property type="entry name" value="PAP2"/>
    <property type="match status" value="1"/>
</dbReference>
<gene>
    <name evidence="3" type="ORF">CBW46_004805</name>
</gene>
<dbReference type="SUPFAM" id="SSF48317">
    <property type="entry name" value="Acid phosphatase/Vanadium-dependent haloperoxidase"/>
    <property type="match status" value="1"/>
</dbReference>
<dbReference type="CDD" id="cd03392">
    <property type="entry name" value="PAP2_like_2"/>
    <property type="match status" value="1"/>
</dbReference>
<dbReference type="OrthoDB" id="9789113at2"/>
<feature type="domain" description="Phosphatidic acid phosphatase type 2/haloperoxidase" evidence="2">
    <location>
        <begin position="89"/>
        <end position="201"/>
    </location>
</feature>
<dbReference type="Proteomes" id="UP000214746">
    <property type="component" value="Unassembled WGS sequence"/>
</dbReference>
<feature type="transmembrane region" description="Helical" evidence="1">
    <location>
        <begin position="186"/>
        <end position="204"/>
    </location>
</feature>
<keyword evidence="1" id="KW-0812">Transmembrane</keyword>
<sequence length="213" mass="23807">MNMKWQFTAAFLVSLACAVGFGLVALLVDAERLAQFDAVVMSWIQGWRSPALTSVMKFFTFIGAGLPAVVISGFIMFILYTLLGFRRELIFFLWVTVGSALLNVALKSIFQRTRPDINRIIDASGYSFPSGHSMAAFSVYGVVTFLLWKHIHNKAARVALLCAAAAMILVIGISRVYLGVHYPSDVVGAYLASGFWLTFSVWFFQRYEHRRGR</sequence>
<keyword evidence="4" id="KW-1185">Reference proteome</keyword>
<dbReference type="PANTHER" id="PTHR14969:SF13">
    <property type="entry name" value="AT30094P"/>
    <property type="match status" value="1"/>
</dbReference>
<evidence type="ECO:0000313" key="3">
    <source>
        <dbReference type="EMBL" id="PZE21738.1"/>
    </source>
</evidence>
<dbReference type="EMBL" id="NHRJ02000002">
    <property type="protein sequence ID" value="PZE21738.1"/>
    <property type="molecule type" value="Genomic_DNA"/>
</dbReference>
<feature type="transmembrane region" description="Helical" evidence="1">
    <location>
        <begin position="89"/>
        <end position="110"/>
    </location>
</feature>
<accession>A0A2W1P3J4</accession>
<dbReference type="PANTHER" id="PTHR14969">
    <property type="entry name" value="SPHINGOSINE-1-PHOSPHATE PHOSPHOHYDROLASE"/>
    <property type="match status" value="1"/>
</dbReference>
<feature type="transmembrane region" description="Helical" evidence="1">
    <location>
        <begin position="58"/>
        <end position="82"/>
    </location>
</feature>
<feature type="transmembrane region" description="Helical" evidence="1">
    <location>
        <begin position="130"/>
        <end position="148"/>
    </location>
</feature>
<reference evidence="3" key="1">
    <citation type="submission" date="2018-06" db="EMBL/GenBank/DDBJ databases">
        <title>Paenibacillus xerothermodurans sp. nov. an extremely dry heat resistant spore forming bacterium isolated from the soil of Cape Canaveral, Florida.</title>
        <authorList>
            <person name="Seuylemezian A."/>
            <person name="Kaur N."/>
            <person name="Patil P."/>
            <person name="Patil P."/>
            <person name="Mayilraj S."/>
            <person name="Vaishampayan P."/>
        </authorList>
    </citation>
    <scope>NUCLEOTIDE SEQUENCE [LARGE SCALE GENOMIC DNA]</scope>
    <source>
        <strain evidence="3">ATCC 27380</strain>
    </source>
</reference>
<dbReference type="Gene3D" id="1.20.144.10">
    <property type="entry name" value="Phosphatidic acid phosphatase type 2/haloperoxidase"/>
    <property type="match status" value="2"/>
</dbReference>
<keyword evidence="1" id="KW-0472">Membrane</keyword>
<organism evidence="3 4">
    <name type="scientific">Paenibacillus xerothermodurans</name>
    <dbReference type="NCBI Taxonomy" id="1977292"/>
    <lineage>
        <taxon>Bacteria</taxon>
        <taxon>Bacillati</taxon>
        <taxon>Bacillota</taxon>
        <taxon>Bacilli</taxon>
        <taxon>Bacillales</taxon>
        <taxon>Paenibacillaceae</taxon>
        <taxon>Paenibacillus</taxon>
    </lineage>
</organism>
<dbReference type="InterPro" id="IPR036938">
    <property type="entry name" value="PAP2/HPO_sf"/>
</dbReference>
<dbReference type="SMART" id="SM00014">
    <property type="entry name" value="acidPPc"/>
    <property type="match status" value="1"/>
</dbReference>
<dbReference type="AlphaFoldDB" id="A0A2W1P3J4"/>
<feature type="transmembrane region" description="Helical" evidence="1">
    <location>
        <begin position="160"/>
        <end position="180"/>
    </location>
</feature>
<keyword evidence="1" id="KW-1133">Transmembrane helix</keyword>
<evidence type="ECO:0000259" key="2">
    <source>
        <dbReference type="SMART" id="SM00014"/>
    </source>
</evidence>
<dbReference type="PROSITE" id="PS51257">
    <property type="entry name" value="PROKAR_LIPOPROTEIN"/>
    <property type="match status" value="1"/>
</dbReference>
<protein>
    <submittedName>
        <fullName evidence="3">PAP2 family protein</fullName>
    </submittedName>
</protein>
<name>A0A2W1P3J4_PAEXE</name>
<comment type="caution">
    <text evidence="3">The sequence shown here is derived from an EMBL/GenBank/DDBJ whole genome shotgun (WGS) entry which is preliminary data.</text>
</comment>